<comment type="caution">
    <text evidence="1">The sequence shown here is derived from an EMBL/GenBank/DDBJ whole genome shotgun (WGS) entry which is preliminary data.</text>
</comment>
<evidence type="ECO:0000313" key="2">
    <source>
        <dbReference type="Proteomes" id="UP000756860"/>
    </source>
</evidence>
<sequence>MDKRTAYVEALSAQIVEWDVQIDLLKDKAESAPPALKFDCYGVIAALQLKRDEAAVKLQGIAAASDDEWEDLKTGTEQVWEEVRTILRDTIVKIT</sequence>
<protein>
    <submittedName>
        <fullName evidence="1">Uncharacterized protein</fullName>
    </submittedName>
</protein>
<gene>
    <name evidence="1" type="ORF">KI810_11055</name>
</gene>
<dbReference type="EMBL" id="JAHCVK010000004">
    <property type="protein sequence ID" value="MBT0653596.1"/>
    <property type="molecule type" value="Genomic_DNA"/>
</dbReference>
<accession>A0ABS5SG68</accession>
<organism evidence="1 2">
    <name type="scientific">Geomobilimonas luticola</name>
    <dbReference type="NCBI Taxonomy" id="1114878"/>
    <lineage>
        <taxon>Bacteria</taxon>
        <taxon>Pseudomonadati</taxon>
        <taxon>Thermodesulfobacteriota</taxon>
        <taxon>Desulfuromonadia</taxon>
        <taxon>Geobacterales</taxon>
        <taxon>Geobacteraceae</taxon>
        <taxon>Geomobilimonas</taxon>
    </lineage>
</organism>
<proteinExistence type="predicted"/>
<dbReference type="RefSeq" id="WP_214175596.1">
    <property type="nucleotide sequence ID" value="NZ_JAHCVK010000004.1"/>
</dbReference>
<reference evidence="1 2" key="1">
    <citation type="submission" date="2021-05" db="EMBL/GenBank/DDBJ databases">
        <title>The draft genome of Geobacter luticola JCM 17780.</title>
        <authorList>
            <person name="Xu Z."/>
            <person name="Masuda Y."/>
            <person name="Itoh H."/>
            <person name="Senoo K."/>
        </authorList>
    </citation>
    <scope>NUCLEOTIDE SEQUENCE [LARGE SCALE GENOMIC DNA]</scope>
    <source>
        <strain evidence="1 2">JCM 17780</strain>
    </source>
</reference>
<name>A0ABS5SG68_9BACT</name>
<evidence type="ECO:0000313" key="1">
    <source>
        <dbReference type="EMBL" id="MBT0653596.1"/>
    </source>
</evidence>
<keyword evidence="2" id="KW-1185">Reference proteome</keyword>
<dbReference type="Proteomes" id="UP000756860">
    <property type="component" value="Unassembled WGS sequence"/>
</dbReference>